<gene>
    <name evidence="2" type="ORF">J3Q64DRAFT_1694723</name>
</gene>
<reference evidence="2 3" key="1">
    <citation type="submission" date="2024-04" db="EMBL/GenBank/DDBJ databases">
        <title>Symmetric and asymmetric DNA N6-adenine methylation regulates different biological responses in Mucorales.</title>
        <authorList>
            <consortium name="Lawrence Berkeley National Laboratory"/>
            <person name="Lax C."/>
            <person name="Mondo S.J."/>
            <person name="Osorio-Concepcion M."/>
            <person name="Muszewska A."/>
            <person name="Corrochano-Luque M."/>
            <person name="Gutierrez G."/>
            <person name="Riley R."/>
            <person name="Lipzen A."/>
            <person name="Guo J."/>
            <person name="Hundley H."/>
            <person name="Amirebrahimi M."/>
            <person name="Ng V."/>
            <person name="Lorenzo-Gutierrez D."/>
            <person name="Binder U."/>
            <person name="Yang J."/>
            <person name="Song Y."/>
            <person name="Canovas D."/>
            <person name="Navarro E."/>
            <person name="Freitag M."/>
            <person name="Gabaldon T."/>
            <person name="Grigoriev I.V."/>
            <person name="Corrochano L.M."/>
            <person name="Nicolas F.E."/>
            <person name="Garre V."/>
        </authorList>
    </citation>
    <scope>NUCLEOTIDE SEQUENCE [LARGE SCALE GENOMIC DNA]</scope>
    <source>
        <strain evidence="2 3">L51</strain>
    </source>
</reference>
<sequence length="178" mass="20935">MKDKSFIEITIYLYISKWPYRYLHHLSNVFKCSIQFDRAHSIHDCNIEHVKSITSYFSLLANSPGNFTIVSIGDQRNQCRSFPNDITRFIHDIPRSLISGDMVQAVVDLVGIPPFSFEWQRSELIWNIKTSTHHKDRVLEKRYVENVEDYCYYINTFTEGIIETTSSKDCFCQYPQMG</sequence>
<proteinExistence type="predicted"/>
<dbReference type="Pfam" id="PF24527">
    <property type="entry name" value="Ig-like_Pom152_9"/>
    <property type="match status" value="1"/>
</dbReference>
<organism evidence="2 3">
    <name type="scientific">Phycomyces blakesleeanus</name>
    <dbReference type="NCBI Taxonomy" id="4837"/>
    <lineage>
        <taxon>Eukaryota</taxon>
        <taxon>Fungi</taxon>
        <taxon>Fungi incertae sedis</taxon>
        <taxon>Mucoromycota</taxon>
        <taxon>Mucoromycotina</taxon>
        <taxon>Mucoromycetes</taxon>
        <taxon>Mucorales</taxon>
        <taxon>Phycomycetaceae</taxon>
        <taxon>Phycomyces</taxon>
    </lineage>
</organism>
<dbReference type="PANTHER" id="PTHR28206:SF1">
    <property type="entry name" value="NUCLEOPORIN POM152"/>
    <property type="match status" value="1"/>
</dbReference>
<dbReference type="Proteomes" id="UP001448207">
    <property type="component" value="Unassembled WGS sequence"/>
</dbReference>
<comment type="caution">
    <text evidence="2">The sequence shown here is derived from an EMBL/GenBank/DDBJ whole genome shotgun (WGS) entry which is preliminary data.</text>
</comment>
<evidence type="ECO:0000313" key="3">
    <source>
        <dbReference type="Proteomes" id="UP001448207"/>
    </source>
</evidence>
<protein>
    <recommendedName>
        <fullName evidence="1">Nucleoporin POM152 ninth Ig-like domain-containing protein</fullName>
    </recommendedName>
</protein>
<dbReference type="InterPro" id="IPR037701">
    <property type="entry name" value="Pom152"/>
</dbReference>
<feature type="domain" description="Nucleoporin POM152 ninth Ig-like" evidence="1">
    <location>
        <begin position="48"/>
        <end position="88"/>
    </location>
</feature>
<keyword evidence="3" id="KW-1185">Reference proteome</keyword>
<accession>A0ABR3B8B5</accession>
<evidence type="ECO:0000259" key="1">
    <source>
        <dbReference type="Pfam" id="PF24527"/>
    </source>
</evidence>
<name>A0ABR3B8B5_PHYBL</name>
<evidence type="ECO:0000313" key="2">
    <source>
        <dbReference type="EMBL" id="KAL0092192.1"/>
    </source>
</evidence>
<dbReference type="InterPro" id="IPR056543">
    <property type="entry name" value="Ig-like_POM152_9th"/>
</dbReference>
<dbReference type="PANTHER" id="PTHR28206">
    <property type="entry name" value="NUCLEOPORIN POM152"/>
    <property type="match status" value="1"/>
</dbReference>
<dbReference type="EMBL" id="JBCLYO010000002">
    <property type="protein sequence ID" value="KAL0092192.1"/>
    <property type="molecule type" value="Genomic_DNA"/>
</dbReference>